<dbReference type="EMBL" id="JAAGMR010000145">
    <property type="protein sequence ID" value="NEB92387.1"/>
    <property type="molecule type" value="Genomic_DNA"/>
</dbReference>
<comment type="caution">
    <text evidence="1">The sequence shown here is derived from an EMBL/GenBank/DDBJ whole genome shotgun (WGS) entry which is preliminary data.</text>
</comment>
<dbReference type="AlphaFoldDB" id="A0A7K3QR62"/>
<evidence type="ECO:0000313" key="1">
    <source>
        <dbReference type="EMBL" id="NEB92387.1"/>
    </source>
</evidence>
<dbReference type="RefSeq" id="WP_164188187.1">
    <property type="nucleotide sequence ID" value="NZ_JAAGMR010000145.1"/>
</dbReference>
<name>A0A7K3QR62_9ACTN</name>
<sequence length="112" mass="12553">MNRVSLCKHSFPCNPPHGSIFRPGPCDCGITYDEHQAELLRQEEALIVGSSREGQCPDCGQHKQLFRWQAPDQPWDEFGVEKPTKFLCMGCYNTAADAHNALVDSLFEEAAK</sequence>
<gene>
    <name evidence="1" type="ORF">G3I21_11765</name>
</gene>
<dbReference type="Proteomes" id="UP000470520">
    <property type="component" value="Unassembled WGS sequence"/>
</dbReference>
<protein>
    <submittedName>
        <fullName evidence="1">Uncharacterized protein</fullName>
    </submittedName>
</protein>
<organism evidence="1 2">
    <name type="scientific">Streptomyces bauhiniae</name>
    <dbReference type="NCBI Taxonomy" id="2340725"/>
    <lineage>
        <taxon>Bacteria</taxon>
        <taxon>Bacillati</taxon>
        <taxon>Actinomycetota</taxon>
        <taxon>Actinomycetes</taxon>
        <taxon>Kitasatosporales</taxon>
        <taxon>Streptomycetaceae</taxon>
        <taxon>Streptomyces</taxon>
    </lineage>
</organism>
<proteinExistence type="predicted"/>
<evidence type="ECO:0000313" key="2">
    <source>
        <dbReference type="Proteomes" id="UP000470520"/>
    </source>
</evidence>
<reference evidence="1 2" key="1">
    <citation type="submission" date="2020-01" db="EMBL/GenBank/DDBJ databases">
        <title>Insect and environment-associated Actinomycetes.</title>
        <authorList>
            <person name="Currrie C."/>
            <person name="Chevrette M."/>
            <person name="Carlson C."/>
            <person name="Stubbendieck R."/>
            <person name="Wendt-Pienkowski E."/>
        </authorList>
    </citation>
    <scope>NUCLEOTIDE SEQUENCE [LARGE SCALE GENOMIC DNA]</scope>
    <source>
        <strain evidence="1 2">SID7754</strain>
    </source>
</reference>
<accession>A0A7K3QR62</accession>